<protein>
    <recommendedName>
        <fullName evidence="2">DUF1918 domain-containing protein</fullName>
    </recommendedName>
</protein>
<proteinExistence type="predicted"/>
<evidence type="ECO:0000256" key="1">
    <source>
        <dbReference type="SAM" id="MobiDB-lite"/>
    </source>
</evidence>
<reference evidence="4" key="1">
    <citation type="journal article" date="2019" name="Int. J. Syst. Evol. Microbiol.">
        <title>The Global Catalogue of Microorganisms (GCM) 10K type strain sequencing project: providing services to taxonomists for standard genome sequencing and annotation.</title>
        <authorList>
            <consortium name="The Broad Institute Genomics Platform"/>
            <consortium name="The Broad Institute Genome Sequencing Center for Infectious Disease"/>
            <person name="Wu L."/>
            <person name="Ma J."/>
        </authorList>
    </citation>
    <scope>NUCLEOTIDE SEQUENCE [LARGE SCALE GENOMIC DNA]</scope>
    <source>
        <strain evidence="4">JCM 13249</strain>
    </source>
</reference>
<dbReference type="InterPro" id="IPR015035">
    <property type="entry name" value="DUF1918"/>
</dbReference>
<dbReference type="Gene3D" id="2.30.30.440">
    <property type="entry name" value="Domain of unknown function DUF1918"/>
    <property type="match status" value="1"/>
</dbReference>
<feature type="compositionally biased region" description="Basic and acidic residues" evidence="1">
    <location>
        <begin position="1"/>
        <end position="10"/>
    </location>
</feature>
<feature type="region of interest" description="Disordered" evidence="1">
    <location>
        <begin position="1"/>
        <end position="20"/>
    </location>
</feature>
<keyword evidence="4" id="KW-1185">Reference proteome</keyword>
<dbReference type="Pfam" id="PF08940">
    <property type="entry name" value="DUF1918"/>
    <property type="match status" value="1"/>
</dbReference>
<comment type="caution">
    <text evidence="3">The sequence shown here is derived from an EMBL/GenBank/DDBJ whole genome shotgun (WGS) entry which is preliminary data.</text>
</comment>
<organism evidence="3 4">
    <name type="scientific">Luedemannella helvata</name>
    <dbReference type="NCBI Taxonomy" id="349315"/>
    <lineage>
        <taxon>Bacteria</taxon>
        <taxon>Bacillati</taxon>
        <taxon>Actinomycetota</taxon>
        <taxon>Actinomycetes</taxon>
        <taxon>Micromonosporales</taxon>
        <taxon>Micromonosporaceae</taxon>
        <taxon>Luedemannella</taxon>
    </lineage>
</organism>
<name>A0ABP4X0X2_9ACTN</name>
<dbReference type="Proteomes" id="UP001500655">
    <property type="component" value="Unassembled WGS sequence"/>
</dbReference>
<gene>
    <name evidence="3" type="ORF">GCM10009681_37260</name>
</gene>
<dbReference type="SUPFAM" id="SSF50118">
    <property type="entry name" value="Cell growth inhibitor/plasmid maintenance toxic component"/>
    <property type="match status" value="1"/>
</dbReference>
<dbReference type="EMBL" id="BAAALS010000018">
    <property type="protein sequence ID" value="GAA1762713.1"/>
    <property type="molecule type" value="Genomic_DNA"/>
</dbReference>
<evidence type="ECO:0000313" key="4">
    <source>
        <dbReference type="Proteomes" id="UP001500655"/>
    </source>
</evidence>
<sequence>MKAKVGDRLILEPTHPGPPRRVGVITELHHEDGSPPYTVRWLDDGHETLVYPGPEARVEPGHT</sequence>
<evidence type="ECO:0000313" key="3">
    <source>
        <dbReference type="EMBL" id="GAA1762713.1"/>
    </source>
</evidence>
<feature type="domain" description="DUF1918" evidence="2">
    <location>
        <begin position="1"/>
        <end position="58"/>
    </location>
</feature>
<dbReference type="RefSeq" id="WP_344083302.1">
    <property type="nucleotide sequence ID" value="NZ_BAAALS010000018.1"/>
</dbReference>
<evidence type="ECO:0000259" key="2">
    <source>
        <dbReference type="Pfam" id="PF08940"/>
    </source>
</evidence>
<accession>A0ABP4X0X2</accession>